<reference evidence="2 3" key="1">
    <citation type="submission" date="2024-01" db="EMBL/GenBank/DDBJ databases">
        <title>Genome assemblies of Stephania.</title>
        <authorList>
            <person name="Yang L."/>
        </authorList>
    </citation>
    <scope>NUCLEOTIDE SEQUENCE [LARGE SCALE GENOMIC DNA]</scope>
    <source>
        <strain evidence="2">JXDWG</strain>
        <tissue evidence="2">Leaf</tissue>
    </source>
</reference>
<keyword evidence="3" id="KW-1185">Reference proteome</keyword>
<dbReference type="EMBL" id="JBBNAG010000005">
    <property type="protein sequence ID" value="KAK9133410.1"/>
    <property type="molecule type" value="Genomic_DNA"/>
</dbReference>
<sequence>MTSVNGLEEGKAGEITETEKVLPVSTNLKIESVSNNGDPSSQSLRAVTVDDPKAPEHEITVDNGSEDDGHKVTMETRKLSLGAFPLPWFAKKSERTRVYHVWPGNNVFFVRGRLICGPDPKGFFVTSVSIILSTWVFCAFVADYFHNRSGLIIAFCVTLALIVFVNLILASSIDPGIIPRNGKWQLEETEFVRSFVRLEVVTVQFAITASRNSITTVHGSANALGWLTAYENHKKCYVDSPNPYNKGALSNIKEVFFVRLQPSRVNFRAEVMPDQKGAVSQG</sequence>
<feature type="transmembrane region" description="Helical" evidence="1">
    <location>
        <begin position="151"/>
        <end position="170"/>
    </location>
</feature>
<keyword evidence="1" id="KW-0472">Membrane</keyword>
<name>A0AAP0JI37_9MAGN</name>
<comment type="caution">
    <text evidence="2">The sequence shown here is derived from an EMBL/GenBank/DDBJ whole genome shotgun (WGS) entry which is preliminary data.</text>
</comment>
<feature type="transmembrane region" description="Helical" evidence="1">
    <location>
        <begin position="123"/>
        <end position="145"/>
    </location>
</feature>
<dbReference type="AlphaFoldDB" id="A0AAP0JI37"/>
<evidence type="ECO:0000313" key="2">
    <source>
        <dbReference type="EMBL" id="KAK9133410.1"/>
    </source>
</evidence>
<protein>
    <submittedName>
        <fullName evidence="2">Uncharacterized protein</fullName>
    </submittedName>
</protein>
<keyword evidence="1" id="KW-1133">Transmembrane helix</keyword>
<dbReference type="Proteomes" id="UP001419268">
    <property type="component" value="Unassembled WGS sequence"/>
</dbReference>
<accession>A0AAP0JI37</accession>
<gene>
    <name evidence="2" type="ORF">Scep_012938</name>
</gene>
<evidence type="ECO:0000256" key="1">
    <source>
        <dbReference type="SAM" id="Phobius"/>
    </source>
</evidence>
<keyword evidence="1" id="KW-0812">Transmembrane</keyword>
<organism evidence="2 3">
    <name type="scientific">Stephania cephalantha</name>
    <dbReference type="NCBI Taxonomy" id="152367"/>
    <lineage>
        <taxon>Eukaryota</taxon>
        <taxon>Viridiplantae</taxon>
        <taxon>Streptophyta</taxon>
        <taxon>Embryophyta</taxon>
        <taxon>Tracheophyta</taxon>
        <taxon>Spermatophyta</taxon>
        <taxon>Magnoliopsida</taxon>
        <taxon>Ranunculales</taxon>
        <taxon>Menispermaceae</taxon>
        <taxon>Menispermoideae</taxon>
        <taxon>Cissampelideae</taxon>
        <taxon>Stephania</taxon>
    </lineage>
</organism>
<proteinExistence type="predicted"/>
<evidence type="ECO:0000313" key="3">
    <source>
        <dbReference type="Proteomes" id="UP001419268"/>
    </source>
</evidence>